<organism evidence="1 2">
    <name type="scientific">Stakelama sediminis</name>
    <dbReference type="NCBI Taxonomy" id="463200"/>
    <lineage>
        <taxon>Bacteria</taxon>
        <taxon>Pseudomonadati</taxon>
        <taxon>Pseudomonadota</taxon>
        <taxon>Alphaproteobacteria</taxon>
        <taxon>Sphingomonadales</taxon>
        <taxon>Sphingomonadaceae</taxon>
        <taxon>Stakelama</taxon>
    </lineage>
</organism>
<comment type="caution">
    <text evidence="1">The sequence shown here is derived from an EMBL/GenBank/DDBJ whole genome shotgun (WGS) entry which is preliminary data.</text>
</comment>
<dbReference type="Gene3D" id="3.40.50.1820">
    <property type="entry name" value="alpha/beta hydrolase"/>
    <property type="match status" value="1"/>
</dbReference>
<dbReference type="SUPFAM" id="SSF53474">
    <property type="entry name" value="alpha/beta-Hydrolases"/>
    <property type="match status" value="1"/>
</dbReference>
<dbReference type="GO" id="GO:0016787">
    <property type="term" value="F:hydrolase activity"/>
    <property type="evidence" value="ECO:0007669"/>
    <property type="project" value="UniProtKB-KW"/>
</dbReference>
<dbReference type="RefSeq" id="WP_184000992.1">
    <property type="nucleotide sequence ID" value="NZ_BAABIF010000004.1"/>
</dbReference>
<proteinExistence type="predicted"/>
<name>A0A840YUE4_9SPHN</name>
<keyword evidence="2" id="KW-1185">Reference proteome</keyword>
<keyword evidence="1" id="KW-0378">Hydrolase</keyword>
<protein>
    <submittedName>
        <fullName evidence="1">Exosortase A-associated hydrolase 1</fullName>
    </submittedName>
</protein>
<accession>A0A840YUE4</accession>
<evidence type="ECO:0000313" key="1">
    <source>
        <dbReference type="EMBL" id="MBB5717190.1"/>
    </source>
</evidence>
<sequence>MRRLIEFPCAGETLMGSLDKADGKTGLLIVSGGNELRMGAHRGMALLAQAVANAGYPVFRFDARGIGDSTGENHGFEARGPDIAAAAATFRAAAPHMTRLVAFGNCDAASALLLHPVEPAFDALLLANPWVVEQDGDDPLPPASAIRARYAAKLKDPREWLRLLRGGVNIKKLVSGLRKASSKQNEVVGGLAGRVVEAIGQQPERIRLLLAEQDNTAIAFTDTWKRAPEPLHTAVPLHRCPTASHSFAREADKNWLTEQVLAALTS</sequence>
<reference evidence="1 2" key="1">
    <citation type="submission" date="2020-08" db="EMBL/GenBank/DDBJ databases">
        <title>Genomic Encyclopedia of Type Strains, Phase IV (KMG-IV): sequencing the most valuable type-strain genomes for metagenomic binning, comparative biology and taxonomic classification.</title>
        <authorList>
            <person name="Goeker M."/>
        </authorList>
    </citation>
    <scope>NUCLEOTIDE SEQUENCE [LARGE SCALE GENOMIC DNA]</scope>
    <source>
        <strain evidence="1 2">DSM 27203</strain>
    </source>
</reference>
<dbReference type="AlphaFoldDB" id="A0A840YUE4"/>
<dbReference type="Proteomes" id="UP000554342">
    <property type="component" value="Unassembled WGS sequence"/>
</dbReference>
<dbReference type="NCBIfam" id="TIGR03100">
    <property type="entry name" value="hydr1_PEP"/>
    <property type="match status" value="1"/>
</dbReference>
<evidence type="ECO:0000313" key="2">
    <source>
        <dbReference type="Proteomes" id="UP000554342"/>
    </source>
</evidence>
<gene>
    <name evidence="1" type="ORF">FHR23_000097</name>
</gene>
<dbReference type="EMBL" id="JACIJI010000001">
    <property type="protein sequence ID" value="MBB5717190.1"/>
    <property type="molecule type" value="Genomic_DNA"/>
</dbReference>
<dbReference type="InterPro" id="IPR017531">
    <property type="entry name" value="Hydrolase-1_PEP"/>
</dbReference>
<dbReference type="InterPro" id="IPR029058">
    <property type="entry name" value="AB_hydrolase_fold"/>
</dbReference>